<keyword evidence="5" id="KW-1185">Reference proteome</keyword>
<dbReference type="EMBL" id="CP000910">
    <property type="protein sequence ID" value="ABY22502.1"/>
    <property type="molecule type" value="Genomic_DNA"/>
</dbReference>
<evidence type="ECO:0000256" key="1">
    <source>
        <dbReference type="ARBA" id="ARBA00006432"/>
    </source>
</evidence>
<protein>
    <submittedName>
        <fullName evidence="4">Long-chain-fatty-acid--CoA ligase</fullName>
        <ecNumber evidence="4">6.2.1.3</ecNumber>
    </submittedName>
</protein>
<evidence type="ECO:0000313" key="4">
    <source>
        <dbReference type="EMBL" id="ABY22502.1"/>
    </source>
</evidence>
<sequence length="320" mass="34007">MSYSTLLALIRIILAVGASEILWTKETIMPNVATILTESAATYPEVLSIKLDDVELSFAALNGLSMKVAGLLAARGVAKGDRVAIISPNIPQMPAIYYGILRYGAIVVPLNPLLKSREVEYHLQNSEAKLAFAWEGVLGEVNAGAEAAGTEVIPVDAQFMALLSQVEPLVEVTEVAGDDTAVILYTSGTTGRPKGAELTHSNLLSNATVSRNLHDISYGDVIFGGLPFFHIFGQTCALNAAVMSGAAVTLLPRFDPLRALEIIELDKVTIFEGVPTMYIGLLRVPDRSRFDALTLRMAVSGGAALPLGVNRPGVSGDFLV</sequence>
<dbReference type="Pfam" id="PF00501">
    <property type="entry name" value="AMP-binding"/>
    <property type="match status" value="1"/>
</dbReference>
<dbReference type="SUPFAM" id="SSF56801">
    <property type="entry name" value="Acetyl-CoA synthetase-like"/>
    <property type="match status" value="1"/>
</dbReference>
<organism evidence="4 5">
    <name type="scientific">Renibacterium salmoninarum (strain ATCC 33209 / DSM 20767 / JCM 11484 / NBRC 15589 / NCIMB 2235)</name>
    <dbReference type="NCBI Taxonomy" id="288705"/>
    <lineage>
        <taxon>Bacteria</taxon>
        <taxon>Bacillati</taxon>
        <taxon>Actinomycetota</taxon>
        <taxon>Actinomycetes</taxon>
        <taxon>Micrococcales</taxon>
        <taxon>Micrococcaceae</taxon>
        <taxon>Renibacterium</taxon>
    </lineage>
</organism>
<gene>
    <name evidence="4" type="ordered locus">RSal33209_0755</name>
</gene>
<dbReference type="eggNOG" id="COG0318">
    <property type="taxonomic scope" value="Bacteria"/>
</dbReference>
<dbReference type="InterPro" id="IPR042099">
    <property type="entry name" value="ANL_N_sf"/>
</dbReference>
<name>A9WQ62_RENSM</name>
<proteinExistence type="inferred from homology"/>
<keyword evidence="2 4" id="KW-0436">Ligase</keyword>
<dbReference type="HOGENOM" id="CLU_000022_59_4_11"/>
<dbReference type="KEGG" id="rsa:RSal33209_0755"/>
<dbReference type="RefSeq" id="WP_012244201.1">
    <property type="nucleotide sequence ID" value="NC_010168.1"/>
</dbReference>
<dbReference type="Proteomes" id="UP000002007">
    <property type="component" value="Chromosome"/>
</dbReference>
<dbReference type="InterPro" id="IPR000873">
    <property type="entry name" value="AMP-dep_synth/lig_dom"/>
</dbReference>
<dbReference type="AlphaFoldDB" id="A9WQ62"/>
<dbReference type="PROSITE" id="PS00455">
    <property type="entry name" value="AMP_BINDING"/>
    <property type="match status" value="1"/>
</dbReference>
<evidence type="ECO:0000256" key="2">
    <source>
        <dbReference type="ARBA" id="ARBA00022598"/>
    </source>
</evidence>
<dbReference type="InterPro" id="IPR020845">
    <property type="entry name" value="AMP-binding_CS"/>
</dbReference>
<evidence type="ECO:0000313" key="5">
    <source>
        <dbReference type="Proteomes" id="UP000002007"/>
    </source>
</evidence>
<accession>A9WQ62</accession>
<dbReference type="STRING" id="288705.RSal33209_0755"/>
<dbReference type="PANTHER" id="PTHR24096:SF149">
    <property type="entry name" value="AMP-BINDING DOMAIN-CONTAINING PROTEIN-RELATED"/>
    <property type="match status" value="1"/>
</dbReference>
<reference evidence="5" key="1">
    <citation type="journal article" date="2008" name="J. Bacteriol.">
        <title>Genome sequence of the fish pathogen Renibacterium salmoninarum suggests reductive evolution away from an environmental Arthrobacter ancestor.</title>
        <authorList>
            <person name="Wiens G.D."/>
            <person name="Rockey D.D."/>
            <person name="Wu Z."/>
            <person name="Chang J."/>
            <person name="Levy R."/>
            <person name="Crane S."/>
            <person name="Chen D.S."/>
            <person name="Capri G.R."/>
            <person name="Burnett J.R."/>
            <person name="Sudheesh P.S."/>
            <person name="Schipma M.J."/>
            <person name="Burd H."/>
            <person name="Bhattacharyya A."/>
            <person name="Rhodes L.D."/>
            <person name="Kaul R."/>
            <person name="Strom M.S."/>
        </authorList>
    </citation>
    <scope>NUCLEOTIDE SEQUENCE [LARGE SCALE GENOMIC DNA]</scope>
    <source>
        <strain evidence="5">ATCC 33209 / DSM 20767 / JCM 11484 / NBRC 15589 / NCIMB 2235</strain>
    </source>
</reference>
<dbReference type="PANTHER" id="PTHR24096">
    <property type="entry name" value="LONG-CHAIN-FATTY-ACID--COA LIGASE"/>
    <property type="match status" value="1"/>
</dbReference>
<feature type="domain" description="AMP-dependent synthetase/ligase" evidence="3">
    <location>
        <begin position="37"/>
        <end position="309"/>
    </location>
</feature>
<dbReference type="Gene3D" id="3.40.50.12780">
    <property type="entry name" value="N-terminal domain of ligase-like"/>
    <property type="match status" value="1"/>
</dbReference>
<dbReference type="GO" id="GO:0004467">
    <property type="term" value="F:long-chain fatty acid-CoA ligase activity"/>
    <property type="evidence" value="ECO:0007669"/>
    <property type="project" value="UniProtKB-EC"/>
</dbReference>
<dbReference type="EC" id="6.2.1.3" evidence="4"/>
<evidence type="ECO:0000259" key="3">
    <source>
        <dbReference type="Pfam" id="PF00501"/>
    </source>
</evidence>
<comment type="similarity">
    <text evidence="1">Belongs to the ATP-dependent AMP-binding enzyme family.</text>
</comment>